<keyword evidence="4" id="KW-1185">Reference proteome</keyword>
<reference evidence="3 4" key="1">
    <citation type="submission" date="2015-03" db="EMBL/GenBank/DDBJ databases">
        <title>Genome sequence of Variovorax paradoxus TBEA6.</title>
        <authorList>
            <person name="Poehlein A."/>
            <person name="Schuldes J."/>
            <person name="Wuebbeler J.H."/>
            <person name="Hiessl S."/>
            <person name="Steinbuechel A."/>
            <person name="Daniel R."/>
        </authorList>
    </citation>
    <scope>NUCLEOTIDE SEQUENCE [LARGE SCALE GENOMIC DNA]</scope>
    <source>
        <strain evidence="3 4">TBEA6</strain>
    </source>
</reference>
<accession>A0A0H2LY59</accession>
<comment type="caution">
    <text evidence="3">The sequence shown here is derived from an EMBL/GenBank/DDBJ whole genome shotgun (WGS) entry which is preliminary data.</text>
</comment>
<dbReference type="EMBL" id="JZWI01000021">
    <property type="protein sequence ID" value="KLN54706.1"/>
    <property type="molecule type" value="Genomic_DNA"/>
</dbReference>
<keyword evidence="1" id="KW-0175">Coiled coil</keyword>
<feature type="compositionally biased region" description="Basic and acidic residues" evidence="2">
    <location>
        <begin position="305"/>
        <end position="319"/>
    </location>
</feature>
<dbReference type="Proteomes" id="UP000035170">
    <property type="component" value="Unassembled WGS sequence"/>
</dbReference>
<dbReference type="PATRIC" id="fig|34073.19.peg.4106"/>
<feature type="coiled-coil region" evidence="1">
    <location>
        <begin position="148"/>
        <end position="175"/>
    </location>
</feature>
<feature type="region of interest" description="Disordered" evidence="2">
    <location>
        <begin position="305"/>
        <end position="337"/>
    </location>
</feature>
<dbReference type="RefSeq" id="WP_047785757.1">
    <property type="nucleotide sequence ID" value="NZ_JZWI01000021.1"/>
</dbReference>
<organism evidence="3 4">
    <name type="scientific">Variovorax paradoxus</name>
    <dbReference type="NCBI Taxonomy" id="34073"/>
    <lineage>
        <taxon>Bacteria</taxon>
        <taxon>Pseudomonadati</taxon>
        <taxon>Pseudomonadota</taxon>
        <taxon>Betaproteobacteria</taxon>
        <taxon>Burkholderiales</taxon>
        <taxon>Comamonadaceae</taxon>
        <taxon>Variovorax</taxon>
    </lineage>
</organism>
<evidence type="ECO:0000313" key="3">
    <source>
        <dbReference type="EMBL" id="KLN54706.1"/>
    </source>
</evidence>
<name>A0A0H2LY59_VARPD</name>
<sequence>MNKKQSTEIANPRTSGGAFEFTEADTAAATSLGIVLSGGLDERISRAVYAFNNATRYAVEAGYLLLSVKAEVERGQFESGIHDLGLSSQRASELMRMAKFATALPEERRAEMLMLPKSKVLALAAADAAVIEDLLSEDGGTDLDALTVRELRDRIKEAEAQLADAAVERDTAIAERDGLAKKLKKRARDAEDHEGTPVVIADIRAEVAALIHKGELSVESLHPVLVELVGYSGHEQAGEWVTPSLRFALSGLVALRLQIDGAIKSCVDALGDDSKKLQSGPDSLAFLDEAEIRAVGEEWPRLVGVHEHESSMRAHERKQAKPRGKGRPEAAPKAPKA</sequence>
<proteinExistence type="predicted"/>
<evidence type="ECO:0000313" key="4">
    <source>
        <dbReference type="Proteomes" id="UP000035170"/>
    </source>
</evidence>
<evidence type="ECO:0000256" key="1">
    <source>
        <dbReference type="SAM" id="Coils"/>
    </source>
</evidence>
<protein>
    <recommendedName>
        <fullName evidence="5">DUF3102 domain-containing protein</fullName>
    </recommendedName>
</protein>
<evidence type="ECO:0008006" key="5">
    <source>
        <dbReference type="Google" id="ProtNLM"/>
    </source>
</evidence>
<evidence type="ECO:0000256" key="2">
    <source>
        <dbReference type="SAM" id="MobiDB-lite"/>
    </source>
</evidence>
<dbReference type="AlphaFoldDB" id="A0A0H2LY59"/>
<gene>
    <name evidence="3" type="ORF">VPARA_40100</name>
</gene>